<keyword evidence="3" id="KW-0677">Repeat</keyword>
<feature type="compositionally biased region" description="Basic and acidic residues" evidence="11">
    <location>
        <begin position="1438"/>
        <end position="1454"/>
    </location>
</feature>
<dbReference type="Gene3D" id="1.10.10.60">
    <property type="entry name" value="Homeodomain-like"/>
    <property type="match status" value="1"/>
</dbReference>
<dbReference type="CDD" id="cd18662">
    <property type="entry name" value="CD2_tandem_CHD3-4_like"/>
    <property type="match status" value="1"/>
</dbReference>
<dbReference type="SUPFAM" id="SSF57903">
    <property type="entry name" value="FYVE/PHD zinc finger"/>
    <property type="match status" value="1"/>
</dbReference>
<dbReference type="InterPro" id="IPR019786">
    <property type="entry name" value="Zinc_finger_PHD-type_CS"/>
</dbReference>
<keyword evidence="7" id="KW-0862">Zinc</keyword>
<feature type="region of interest" description="Disordered" evidence="11">
    <location>
        <begin position="1320"/>
        <end position="1343"/>
    </location>
</feature>
<proteinExistence type="predicted"/>
<dbReference type="InterPro" id="IPR019787">
    <property type="entry name" value="Znf_PHD-finger"/>
</dbReference>
<feature type="region of interest" description="Disordered" evidence="11">
    <location>
        <begin position="450"/>
        <end position="476"/>
    </location>
</feature>
<dbReference type="InterPro" id="IPR011011">
    <property type="entry name" value="Znf_FYVE_PHD"/>
</dbReference>
<keyword evidence="9" id="KW-0539">Nucleus</keyword>
<dbReference type="Gene3D" id="3.40.50.300">
    <property type="entry name" value="P-loop containing nucleotide triphosphate hydrolases"/>
    <property type="match status" value="1"/>
</dbReference>
<organism evidence="16 17">
    <name type="scientific">Ramazzottius varieornatus</name>
    <name type="common">Water bear</name>
    <name type="synonym">Tardigrade</name>
    <dbReference type="NCBI Taxonomy" id="947166"/>
    <lineage>
        <taxon>Eukaryota</taxon>
        <taxon>Metazoa</taxon>
        <taxon>Ecdysozoa</taxon>
        <taxon>Tardigrada</taxon>
        <taxon>Eutardigrada</taxon>
        <taxon>Parachela</taxon>
        <taxon>Hypsibioidea</taxon>
        <taxon>Ramazzottiidae</taxon>
        <taxon>Ramazzottius</taxon>
    </lineage>
</organism>
<dbReference type="CDD" id="cd17994">
    <property type="entry name" value="DEXHc_CHD3_4_5"/>
    <property type="match status" value="1"/>
</dbReference>
<dbReference type="SMART" id="SM01147">
    <property type="entry name" value="DUF1087"/>
    <property type="match status" value="1"/>
</dbReference>
<dbReference type="GO" id="GO:0008270">
    <property type="term" value="F:zinc ion binding"/>
    <property type="evidence" value="ECO:0007669"/>
    <property type="project" value="UniProtKB-KW"/>
</dbReference>
<dbReference type="InterPro" id="IPR016197">
    <property type="entry name" value="Chromo-like_dom_sf"/>
</dbReference>
<dbReference type="CDD" id="cd15532">
    <property type="entry name" value="PHD2_CHD_II"/>
    <property type="match status" value="1"/>
</dbReference>
<keyword evidence="17" id="KW-1185">Reference proteome</keyword>
<feature type="region of interest" description="Disordered" evidence="11">
    <location>
        <begin position="1889"/>
        <end position="1984"/>
    </location>
</feature>
<evidence type="ECO:0008006" key="18">
    <source>
        <dbReference type="Google" id="ProtNLM"/>
    </source>
</evidence>
<dbReference type="GO" id="GO:0005524">
    <property type="term" value="F:ATP binding"/>
    <property type="evidence" value="ECO:0007669"/>
    <property type="project" value="UniProtKB-KW"/>
</dbReference>
<dbReference type="InterPro" id="IPR012957">
    <property type="entry name" value="CHD_C2"/>
</dbReference>
<feature type="compositionally biased region" description="Basic residues" evidence="11">
    <location>
        <begin position="120"/>
        <end position="145"/>
    </location>
</feature>
<dbReference type="InterPro" id="IPR013083">
    <property type="entry name" value="Znf_RING/FYVE/PHD"/>
</dbReference>
<evidence type="ECO:0000256" key="8">
    <source>
        <dbReference type="ARBA" id="ARBA00022840"/>
    </source>
</evidence>
<dbReference type="Pfam" id="PF06461">
    <property type="entry name" value="CHDII_SANT-like"/>
    <property type="match status" value="1"/>
</dbReference>
<dbReference type="PROSITE" id="PS50013">
    <property type="entry name" value="CHROMO_2"/>
    <property type="match status" value="2"/>
</dbReference>
<dbReference type="FunFam" id="3.40.50.300:FF:000015">
    <property type="entry name" value="chromodomain-helicase-DNA-binding protein 9 isoform X1"/>
    <property type="match status" value="1"/>
</dbReference>
<dbReference type="PROSITE" id="PS51192">
    <property type="entry name" value="HELICASE_ATP_BIND_1"/>
    <property type="match status" value="1"/>
</dbReference>
<accession>A0A1D1V5T4</accession>
<protein>
    <recommendedName>
        <fullName evidence="18">DNA helicase</fullName>
    </recommendedName>
</protein>
<dbReference type="InterPro" id="IPR027417">
    <property type="entry name" value="P-loop_NTPase"/>
</dbReference>
<dbReference type="InterPro" id="IPR001965">
    <property type="entry name" value="Znf_PHD"/>
</dbReference>
<feature type="compositionally biased region" description="Basic residues" evidence="11">
    <location>
        <begin position="1371"/>
        <end position="1380"/>
    </location>
</feature>
<dbReference type="InterPro" id="IPR001650">
    <property type="entry name" value="Helicase_C-like"/>
</dbReference>
<feature type="compositionally biased region" description="Basic and acidic residues" evidence="11">
    <location>
        <begin position="1592"/>
        <end position="1617"/>
    </location>
</feature>
<dbReference type="Pfam" id="PF08073">
    <property type="entry name" value="CHDNT"/>
    <property type="match status" value="1"/>
</dbReference>
<dbReference type="STRING" id="947166.A0A1D1V5T4"/>
<dbReference type="SMART" id="SM00487">
    <property type="entry name" value="DEXDc"/>
    <property type="match status" value="1"/>
</dbReference>
<dbReference type="InterPro" id="IPR014001">
    <property type="entry name" value="Helicase_ATP-bd"/>
</dbReference>
<dbReference type="GO" id="GO:0140658">
    <property type="term" value="F:ATP-dependent chromatin remodeler activity"/>
    <property type="evidence" value="ECO:0007669"/>
    <property type="project" value="TreeGrafter"/>
</dbReference>
<dbReference type="GO" id="GO:0042393">
    <property type="term" value="F:histone binding"/>
    <property type="evidence" value="ECO:0007669"/>
    <property type="project" value="TreeGrafter"/>
</dbReference>
<feature type="domain" description="PHD-type" evidence="13">
    <location>
        <begin position="485"/>
        <end position="532"/>
    </location>
</feature>
<evidence type="ECO:0000256" key="4">
    <source>
        <dbReference type="ARBA" id="ARBA00022741"/>
    </source>
</evidence>
<evidence type="ECO:0000256" key="7">
    <source>
        <dbReference type="ARBA" id="ARBA00022833"/>
    </source>
</evidence>
<keyword evidence="8" id="KW-0067">ATP-binding</keyword>
<gene>
    <name evidence="16" type="primary">RvY_07595-1</name>
    <name evidence="16" type="synonym">RvY_07595.1</name>
    <name evidence="16" type="ORF">RvY_07595</name>
</gene>
<dbReference type="PANTHER" id="PTHR45623">
    <property type="entry name" value="CHROMODOMAIN-HELICASE-DNA-BINDING PROTEIN 3-RELATED-RELATED"/>
    <property type="match status" value="1"/>
</dbReference>
<dbReference type="Pfam" id="PF00176">
    <property type="entry name" value="SNF2-rel_dom"/>
    <property type="match status" value="1"/>
</dbReference>
<evidence type="ECO:0000256" key="11">
    <source>
        <dbReference type="SAM" id="MobiDB-lite"/>
    </source>
</evidence>
<evidence type="ECO:0000313" key="16">
    <source>
        <dbReference type="EMBL" id="GAU96105.1"/>
    </source>
</evidence>
<feature type="compositionally biased region" description="Low complexity" evidence="11">
    <location>
        <begin position="1412"/>
        <end position="1422"/>
    </location>
</feature>
<evidence type="ECO:0000259" key="13">
    <source>
        <dbReference type="PROSITE" id="PS50016"/>
    </source>
</evidence>
<feature type="region of interest" description="Disordered" evidence="11">
    <location>
        <begin position="268"/>
        <end position="334"/>
    </location>
</feature>
<dbReference type="Pfam" id="PF00385">
    <property type="entry name" value="Chromo"/>
    <property type="match status" value="1"/>
</dbReference>
<feature type="compositionally biased region" description="Acidic residues" evidence="11">
    <location>
        <begin position="1423"/>
        <end position="1432"/>
    </location>
</feature>
<dbReference type="InterPro" id="IPR009463">
    <property type="entry name" value="DUF1087"/>
</dbReference>
<dbReference type="InterPro" id="IPR023780">
    <property type="entry name" value="Chromo_domain"/>
</dbReference>
<evidence type="ECO:0000256" key="10">
    <source>
        <dbReference type="PROSITE-ProRule" id="PRU00146"/>
    </source>
</evidence>
<dbReference type="SUPFAM" id="SSF52540">
    <property type="entry name" value="P-loop containing nucleoside triphosphate hydrolases"/>
    <property type="match status" value="2"/>
</dbReference>
<feature type="region of interest" description="Disordered" evidence="11">
    <location>
        <begin position="1362"/>
        <end position="1461"/>
    </location>
</feature>
<dbReference type="Gene3D" id="3.30.40.10">
    <property type="entry name" value="Zinc/RING finger domain, C3HC4 (zinc finger)"/>
    <property type="match status" value="2"/>
</dbReference>
<dbReference type="Pfam" id="PF06465">
    <property type="entry name" value="DUF1087"/>
    <property type="match status" value="1"/>
</dbReference>
<dbReference type="Pfam" id="PF00271">
    <property type="entry name" value="Helicase_C"/>
    <property type="match status" value="1"/>
</dbReference>
<reference evidence="16 17" key="1">
    <citation type="journal article" date="2016" name="Nat. Commun.">
        <title>Extremotolerant tardigrade genome and improved radiotolerance of human cultured cells by tardigrade-unique protein.</title>
        <authorList>
            <person name="Hashimoto T."/>
            <person name="Horikawa D.D."/>
            <person name="Saito Y."/>
            <person name="Kuwahara H."/>
            <person name="Kozuka-Hata H."/>
            <person name="Shin-I T."/>
            <person name="Minakuchi Y."/>
            <person name="Ohishi K."/>
            <person name="Motoyama A."/>
            <person name="Aizu T."/>
            <person name="Enomoto A."/>
            <person name="Kondo K."/>
            <person name="Tanaka S."/>
            <person name="Hara Y."/>
            <person name="Koshikawa S."/>
            <person name="Sagara H."/>
            <person name="Miura T."/>
            <person name="Yokobori S."/>
            <person name="Miyagawa K."/>
            <person name="Suzuki Y."/>
            <person name="Kubo T."/>
            <person name="Oyama M."/>
            <person name="Kohara Y."/>
            <person name="Fujiyama A."/>
            <person name="Arakawa K."/>
            <person name="Katayama T."/>
            <person name="Toyoda A."/>
            <person name="Kunieda T."/>
        </authorList>
    </citation>
    <scope>NUCLEOTIDE SEQUENCE [LARGE SCALE GENOMIC DNA]</scope>
    <source>
        <strain evidence="16 17">YOKOZUNA-1</strain>
    </source>
</reference>
<dbReference type="InterPro" id="IPR012958">
    <property type="entry name" value="CHD_N"/>
</dbReference>
<feature type="region of interest" description="Disordered" evidence="11">
    <location>
        <begin position="1"/>
        <end position="198"/>
    </location>
</feature>
<dbReference type="SMART" id="SM00298">
    <property type="entry name" value="CHROMO"/>
    <property type="match status" value="2"/>
</dbReference>
<dbReference type="Pfam" id="PF00628">
    <property type="entry name" value="PHD"/>
    <property type="match status" value="2"/>
</dbReference>
<dbReference type="Pfam" id="PF08074">
    <property type="entry name" value="CHDCT2"/>
    <property type="match status" value="1"/>
</dbReference>
<evidence type="ECO:0000256" key="2">
    <source>
        <dbReference type="ARBA" id="ARBA00022723"/>
    </source>
</evidence>
<dbReference type="InterPro" id="IPR009462">
    <property type="entry name" value="CHD_II_SANT-like"/>
</dbReference>
<feature type="region of interest" description="Disordered" evidence="11">
    <location>
        <begin position="709"/>
        <end position="745"/>
    </location>
</feature>
<feature type="domain" description="Helicase ATP-binding" evidence="14">
    <location>
        <begin position="769"/>
        <end position="953"/>
    </location>
</feature>
<dbReference type="PROSITE" id="PS51194">
    <property type="entry name" value="HELICASE_CTER"/>
    <property type="match status" value="1"/>
</dbReference>
<feature type="region of interest" description="Disordered" evidence="11">
    <location>
        <begin position="344"/>
        <end position="363"/>
    </location>
</feature>
<dbReference type="PROSITE" id="PS01359">
    <property type="entry name" value="ZF_PHD_1"/>
    <property type="match status" value="2"/>
</dbReference>
<dbReference type="GO" id="GO:0016887">
    <property type="term" value="F:ATP hydrolysis activity"/>
    <property type="evidence" value="ECO:0007669"/>
    <property type="project" value="TreeGrafter"/>
</dbReference>
<feature type="compositionally biased region" description="Polar residues" evidence="11">
    <location>
        <begin position="1385"/>
        <end position="1396"/>
    </location>
</feature>
<feature type="compositionally biased region" description="Acidic residues" evidence="11">
    <location>
        <begin position="453"/>
        <end position="470"/>
    </location>
</feature>
<feature type="domain" description="PHD-type" evidence="13">
    <location>
        <begin position="399"/>
        <end position="446"/>
    </location>
</feature>
<keyword evidence="4" id="KW-0547">Nucleotide-binding</keyword>
<feature type="domain" description="Chromo" evidence="12">
    <location>
        <begin position="647"/>
        <end position="683"/>
    </location>
</feature>
<feature type="compositionally biased region" description="Polar residues" evidence="11">
    <location>
        <begin position="34"/>
        <end position="46"/>
    </location>
</feature>
<dbReference type="InterPro" id="IPR049730">
    <property type="entry name" value="SNF2/RAD54-like_C"/>
</dbReference>
<feature type="compositionally biased region" description="Acidic residues" evidence="11">
    <location>
        <begin position="1962"/>
        <end position="1977"/>
    </location>
</feature>
<feature type="compositionally biased region" description="Basic and acidic residues" evidence="11">
    <location>
        <begin position="1910"/>
        <end position="1929"/>
    </location>
</feature>
<dbReference type="SUPFAM" id="SSF54160">
    <property type="entry name" value="Chromo domain-like"/>
    <property type="match status" value="2"/>
</dbReference>
<dbReference type="PROSITE" id="PS50016">
    <property type="entry name" value="ZF_PHD_2"/>
    <property type="match status" value="2"/>
</dbReference>
<keyword evidence="6" id="KW-0378">Hydrolase</keyword>
<dbReference type="Gene3D" id="3.40.50.10810">
    <property type="entry name" value="Tandem AAA-ATPase domain"/>
    <property type="match status" value="1"/>
</dbReference>
<evidence type="ECO:0000259" key="12">
    <source>
        <dbReference type="PROSITE" id="PS50013"/>
    </source>
</evidence>
<keyword evidence="2" id="KW-0479">Metal-binding</keyword>
<dbReference type="Proteomes" id="UP000186922">
    <property type="component" value="Unassembled WGS sequence"/>
</dbReference>
<evidence type="ECO:0000256" key="9">
    <source>
        <dbReference type="ARBA" id="ARBA00023242"/>
    </source>
</evidence>
<feature type="compositionally biased region" description="Low complexity" evidence="11">
    <location>
        <begin position="1582"/>
        <end position="1591"/>
    </location>
</feature>
<keyword evidence="5 10" id="KW-0863">Zinc-finger</keyword>
<dbReference type="InterPro" id="IPR000953">
    <property type="entry name" value="Chromo/chromo_shadow_dom"/>
</dbReference>
<feature type="region of interest" description="Disordered" evidence="11">
    <location>
        <begin position="1582"/>
        <end position="1629"/>
    </location>
</feature>
<dbReference type="SMART" id="SM01146">
    <property type="entry name" value="DUF1086"/>
    <property type="match status" value="1"/>
</dbReference>
<evidence type="ECO:0000313" key="17">
    <source>
        <dbReference type="Proteomes" id="UP000186922"/>
    </source>
</evidence>
<feature type="domain" description="Helicase C-terminal" evidence="15">
    <location>
        <begin position="1083"/>
        <end position="1253"/>
    </location>
</feature>
<dbReference type="SMART" id="SM00249">
    <property type="entry name" value="PHD"/>
    <property type="match status" value="2"/>
</dbReference>
<dbReference type="FunFam" id="3.40.50.10810:FF:000001">
    <property type="entry name" value="chromodomain-helicase-DNA-binding protein 3 isoform X1"/>
    <property type="match status" value="1"/>
</dbReference>
<comment type="caution">
    <text evidence="16">The sequence shown here is derived from an EMBL/GenBank/DDBJ whole genome shotgun (WGS) entry which is preliminary data.</text>
</comment>
<dbReference type="CDD" id="cd15531">
    <property type="entry name" value="PHD1_CHD_II"/>
    <property type="match status" value="1"/>
</dbReference>
<feature type="compositionally biased region" description="Acidic residues" evidence="11">
    <location>
        <begin position="1322"/>
        <end position="1332"/>
    </location>
</feature>
<feature type="compositionally biased region" description="Low complexity" evidence="11">
    <location>
        <begin position="268"/>
        <end position="280"/>
    </location>
</feature>
<dbReference type="SMART" id="SM00490">
    <property type="entry name" value="HELICc"/>
    <property type="match status" value="1"/>
</dbReference>
<dbReference type="GO" id="GO:0003682">
    <property type="term" value="F:chromatin binding"/>
    <property type="evidence" value="ECO:0007669"/>
    <property type="project" value="TreeGrafter"/>
</dbReference>
<dbReference type="PANTHER" id="PTHR45623:SF17">
    <property type="entry name" value="CHROMODOMAIN-HELICASE-DNA-BINDING PROTEIN 3-RELATED"/>
    <property type="match status" value="1"/>
</dbReference>
<dbReference type="InterPro" id="IPR038718">
    <property type="entry name" value="SNF2-like_sf"/>
</dbReference>
<feature type="compositionally biased region" description="Basic and acidic residues" evidence="11">
    <location>
        <begin position="319"/>
        <end position="334"/>
    </location>
</feature>
<name>A0A1D1V5T4_RAMVA</name>
<sequence length="1984" mass="224055">MDSDQSSTDGDARRRRVNQSGRTQPGGVDLNSYYALQQQIKQQRGGNRNDEENAGDAGPNQGTPSVQPLFGAPQNQDAEDEDEGYNLSARASSMNLHSYNQQPTTSSAPEGDVTPAKKASSSKKKKKSGGGSRKGKKGSSSRRPKPAATGEPAVQPDVETTEEPTDDVDKKGPRSSRKGSNKKEPTDPTGNMKSSDEVSEFHGLENLEIEFTDEDYQTLTTYKAFCTHVRPMLVEANRDASMPKILSLLGARWREFVNKHPYPDLLRTTAKQPTAPAPAVEDPPTPPPRKAKKVSRPTAPSPKAKSSSGIKLKIKRKRTGSDDDGRDRNSDEEFEEMLREADDVYKQELASKPTRKRTASARAAAPLPTVVSIPINRKKVVKKPVIKKAPKKEVEMENQDYCEVCGAGGEIILCDTCPKAFHLVCLDPELEEAPEGKWSCPQCQQEGLNAEKEEAEGEKEEGDDGDEAEGESAVGGKAERSIENMEYCRVCFDGGELLLCDGCPSAFHVECLNPPLKDIPDGEWLCPRCTCPPLRARISKILHWRWTDPSGLADLPIDPEKGPKRRPPKVREFLVKYEHLSYWHCEWLPEIRLDVNQPQLIRNYFRKNNMDEPPALEEISEAKKVRHHEEAELEERFYRYGIRPEWIQIHRVINHRQQRGGSMQYLIKWRELNYDQCSWEDEEMEVQIPDFKKYTEAYWDLRTQAEASVADRGKKKKKDKDDGKTPKRWQFPDKPTCDPRKQHNTQPDYITATGGELHPYQLEGLNWLRYSWAHGTDTILADEMGLGKTIQTIVFLYSLYKEGQCRGPFIVTAPLSTLINWEREFEMWAPDFYVVTYIGDRDSRAVIRENEFSFERGAIRGGAKASRVRDGFEVKFNVLLTSMEMISVDQPTLGSIDWKILVVDEAHRLKNNQSKFFRVLNQYHLDYKLLLTGTPLQNNLEELFHLLNFLSPDRFNDMVSFTNDFADLSKEDQVAKLHEIMGNHLLRRLKADVLQGMPTKSEFIVRVDMNAMQKKYYKFILTRNYEALHTKGGGSSLINVMMELKKCCNHPYLISAAQAEAPKLPNGAYEGNALIKSCGKLELLQAMLKQLKREGHRVLIFSQMTRVLDILEDFLEFEGYKYERIDGQITGSQRQDAIDRFNEPGAQQFVFLLSTRAGGLGINLATADTVIIYDSDWNPHNDIQAFSRAHRIGQANKVMIYRYVTRASVEERVTQVAKKKMMLTHLVVRSGAGGNFSKKELDDILKFGTEELFKDDTVEGSTTDGANKEGTGESAGGAIHYDEEAVAKLLDRSQEGIQEKEVGLNEYLSSFKVATYNIVNPTEEEEADEETSQPDTNKDDENQAAADPVYWERLLRHHFEQHQEDLSRSLGKGKRLRTRRVNYSADGTATQGPSTENWEDFNAAGPSNAPGSDDNSSYSSPSEDNDEEDDEFGANGEGPKEFAHGRKGRKKDEGPLPPLLTKIPGGGFDVLGFNTRQRKSFLNGVLRYGIPSEDDQSWQWNIRDLRSKSERHFRAYASMFMRHLCEPGLDNAETFSDGVPREGLSRHHILSRVGINSLIRKKVKEFEMVNGKHSQPEILAAMQKQAQQVAADAEKREREKAEKKEASVEEGRSPDKMDESEDDKPDVEVKEDKPVIDVPKTKTRFMFNICDGGFTELHTLWYNEERAIKQNPEHEIWNRKHDYWLLSGIAYHGYGQFASLQNDPRFNLVNEPFKTNASHSAKVNFAELKNKFMQRRFKLLEQALIVEEQIRRAAYLQLTQDPNGPLMQMYRTFNNLQSLAETHQDISGGGLSGNRPAQIVYKQVLQQLDELLSDLKQDMTKFPVSVAQLPPVSKRLGMSERGILSQLTSNKLPVSSEASTSGGPPVLEETPFPILDYYKAGPQFATPAAFPPSLKGLEKEDPMPSSSSLRDPRENGHGSRKESREKAESNHVNNGVSIETADDEMDGAGNDLDSKLVIASNMDDEDVQMDNGEEDQVLDFSKKN</sequence>
<feature type="region of interest" description="Disordered" evidence="11">
    <location>
        <begin position="1256"/>
        <end position="1279"/>
    </location>
</feature>
<evidence type="ECO:0000259" key="14">
    <source>
        <dbReference type="PROSITE" id="PS51192"/>
    </source>
</evidence>
<dbReference type="OrthoDB" id="5857104at2759"/>
<feature type="compositionally biased region" description="Polar residues" evidence="11">
    <location>
        <begin position="89"/>
        <end position="108"/>
    </location>
</feature>
<dbReference type="Gene3D" id="2.40.50.40">
    <property type="match status" value="2"/>
</dbReference>
<feature type="domain" description="Chromo" evidence="12">
    <location>
        <begin position="557"/>
        <end position="616"/>
    </location>
</feature>
<comment type="subcellular location">
    <subcellularLocation>
        <location evidence="1">Nucleus</location>
    </subcellularLocation>
</comment>
<dbReference type="EMBL" id="BDGG01000003">
    <property type="protein sequence ID" value="GAU96105.1"/>
    <property type="molecule type" value="Genomic_DNA"/>
</dbReference>
<dbReference type="GO" id="GO:0000785">
    <property type="term" value="C:chromatin"/>
    <property type="evidence" value="ECO:0007669"/>
    <property type="project" value="TreeGrafter"/>
</dbReference>
<dbReference type="CDD" id="cd18793">
    <property type="entry name" value="SF2_C_SNF"/>
    <property type="match status" value="1"/>
</dbReference>
<evidence type="ECO:0000256" key="1">
    <source>
        <dbReference type="ARBA" id="ARBA00004123"/>
    </source>
</evidence>
<evidence type="ECO:0000256" key="3">
    <source>
        <dbReference type="ARBA" id="ARBA00022737"/>
    </source>
</evidence>
<dbReference type="GO" id="GO:0005634">
    <property type="term" value="C:nucleus"/>
    <property type="evidence" value="ECO:0007669"/>
    <property type="project" value="UniProtKB-SubCell"/>
</dbReference>
<dbReference type="GO" id="GO:0003677">
    <property type="term" value="F:DNA binding"/>
    <property type="evidence" value="ECO:0007669"/>
    <property type="project" value="InterPro"/>
</dbReference>
<evidence type="ECO:0000256" key="6">
    <source>
        <dbReference type="ARBA" id="ARBA00022801"/>
    </source>
</evidence>
<evidence type="ECO:0000259" key="15">
    <source>
        <dbReference type="PROSITE" id="PS51194"/>
    </source>
</evidence>
<evidence type="ECO:0000256" key="5">
    <source>
        <dbReference type="ARBA" id="ARBA00022771"/>
    </source>
</evidence>
<dbReference type="InterPro" id="IPR000330">
    <property type="entry name" value="SNF2_N"/>
</dbReference>